<sequence length="668" mass="75808">MCAVLAHNTKIINSGKLSPAVKNAAAMLQRDIQKVFDIGGGSGGDITLAKLPGAGDEDFEITVSDSVTVAAAGELGFVYGLLYISEKFLGIKPFWFWMDQEIKKRGFANVPRGVYKSEPYDVKYRGWFINDEVLMIRWQINGDSDEPWRMAFEALLRCGGNMVIPGTDKDSRKYAPLAAEYGLWITHHHAEPLGAEMFARAYPGKKPNYADCPELFHRLWEDAAERQKNMKVIWSLGFRGQGDCPFWSSDSSGRFDTPQKRGRLISDIIRLQRKMISERVENPVFCTNLYGEITELYDEGYIDIDDDIIKISADNGYGKMVARRRDNHSVRISSLPKTRTEHGGIYYHVSFYDLQAANHITMLQNSVDFVNRELSEVKGKNAVDYWIINCSNIRPHVYFLDFIAKKWRGRELDALGQSTEFAADYYAGNTGVSKCLREYANAAIPYGKNEDEHAGEQFYTENIRMIANQYICGKSKCSNKLIWLTGDVPLAEQARIFCGMCAGGTEKLKKYYDLCADVSGKMNGSAKTLFDATVFLQAKIHYFCAKGAAVFGEGFAEAEKENYLEAFMKLGRAAELFDAAQNAMRSSEYGVWSGFYANDCFADIKHTAYMIRKVMGVVREKGDNARHDKWYREAVYAPEDRYVMTLLVLDNHMTDWELYEAFKKKRDN</sequence>
<dbReference type="Gene3D" id="3.20.20.520">
    <property type="entry name" value="Glycosyl hydrolase family 115"/>
    <property type="match status" value="1"/>
</dbReference>
<dbReference type="InterPro" id="IPR031924">
    <property type="entry name" value="GH115"/>
</dbReference>
<gene>
    <name evidence="2" type="ORF">IAA60_03390</name>
</gene>
<dbReference type="PANTHER" id="PTHR37842:SF2">
    <property type="entry name" value="GYLCOSYL HYDROLASE 115 C-TERMINAL DOMAIN-CONTAINING PROTEIN"/>
    <property type="match status" value="1"/>
</dbReference>
<evidence type="ECO:0000313" key="3">
    <source>
        <dbReference type="Proteomes" id="UP000824165"/>
    </source>
</evidence>
<proteinExistence type="predicted"/>
<reference evidence="2" key="1">
    <citation type="submission" date="2020-10" db="EMBL/GenBank/DDBJ databases">
        <authorList>
            <person name="Gilroy R."/>
        </authorList>
    </citation>
    <scope>NUCLEOTIDE SEQUENCE</scope>
    <source>
        <strain evidence="2">CHK181-108</strain>
    </source>
</reference>
<dbReference type="InterPro" id="IPR042301">
    <property type="entry name" value="GH115_sf"/>
</dbReference>
<dbReference type="Pfam" id="PF15979">
    <property type="entry name" value="Glyco_hydro_115"/>
    <property type="match status" value="1"/>
</dbReference>
<protein>
    <submittedName>
        <fullName evidence="2">Glycosyl hydrolase 115 family protein</fullName>
    </submittedName>
</protein>
<dbReference type="PANTHER" id="PTHR37842">
    <property type="match status" value="1"/>
</dbReference>
<dbReference type="InterPro" id="IPR029018">
    <property type="entry name" value="Hex-like_dom2"/>
</dbReference>
<accession>A0A9D1KNV6</accession>
<evidence type="ECO:0000313" key="2">
    <source>
        <dbReference type="EMBL" id="HIT84933.1"/>
    </source>
</evidence>
<name>A0A9D1KNV6_9FIRM</name>
<evidence type="ECO:0000256" key="1">
    <source>
        <dbReference type="ARBA" id="ARBA00022801"/>
    </source>
</evidence>
<dbReference type="GO" id="GO:0005975">
    <property type="term" value="P:carbohydrate metabolic process"/>
    <property type="evidence" value="ECO:0007669"/>
    <property type="project" value="UniProtKB-ARBA"/>
</dbReference>
<dbReference type="Gene3D" id="3.30.379.10">
    <property type="entry name" value="Chitobiase/beta-hexosaminidase domain 2-like"/>
    <property type="match status" value="1"/>
</dbReference>
<reference evidence="2" key="2">
    <citation type="journal article" date="2021" name="PeerJ">
        <title>Extensive microbial diversity within the chicken gut microbiome revealed by metagenomics and culture.</title>
        <authorList>
            <person name="Gilroy R."/>
            <person name="Ravi A."/>
            <person name="Getino M."/>
            <person name="Pursley I."/>
            <person name="Horton D.L."/>
            <person name="Alikhan N.F."/>
            <person name="Baker D."/>
            <person name="Gharbi K."/>
            <person name="Hall N."/>
            <person name="Watson M."/>
            <person name="Adriaenssens E.M."/>
            <person name="Foster-Nyarko E."/>
            <person name="Jarju S."/>
            <person name="Secka A."/>
            <person name="Antonio M."/>
            <person name="Oren A."/>
            <person name="Chaudhuri R.R."/>
            <person name="La Ragione R."/>
            <person name="Hildebrand F."/>
            <person name="Pallen M.J."/>
        </authorList>
    </citation>
    <scope>NUCLEOTIDE SEQUENCE</scope>
    <source>
        <strain evidence="2">CHK181-108</strain>
    </source>
</reference>
<dbReference type="GO" id="GO:0016787">
    <property type="term" value="F:hydrolase activity"/>
    <property type="evidence" value="ECO:0007669"/>
    <property type="project" value="UniProtKB-KW"/>
</dbReference>
<keyword evidence="1 2" id="KW-0378">Hydrolase</keyword>
<dbReference type="Proteomes" id="UP000824165">
    <property type="component" value="Unassembled WGS sequence"/>
</dbReference>
<organism evidence="2 3">
    <name type="scientific">Candidatus Ornithomonoglobus intestinigallinarum</name>
    <dbReference type="NCBI Taxonomy" id="2840894"/>
    <lineage>
        <taxon>Bacteria</taxon>
        <taxon>Bacillati</taxon>
        <taxon>Bacillota</taxon>
        <taxon>Clostridia</taxon>
        <taxon>Candidatus Ornithomonoglobus</taxon>
    </lineage>
</organism>
<comment type="caution">
    <text evidence="2">The sequence shown here is derived from an EMBL/GenBank/DDBJ whole genome shotgun (WGS) entry which is preliminary data.</text>
</comment>
<dbReference type="AlphaFoldDB" id="A0A9D1KNV6"/>
<dbReference type="EMBL" id="DVLU01000029">
    <property type="protein sequence ID" value="HIT84933.1"/>
    <property type="molecule type" value="Genomic_DNA"/>
</dbReference>